<feature type="signal peptide" evidence="3">
    <location>
        <begin position="1"/>
        <end position="19"/>
    </location>
</feature>
<dbReference type="SUPFAM" id="SSF53822">
    <property type="entry name" value="Periplasmic binding protein-like I"/>
    <property type="match status" value="1"/>
</dbReference>
<dbReference type="InterPro" id="IPR028082">
    <property type="entry name" value="Peripla_BP_I"/>
</dbReference>
<organism evidence="5 6">
    <name type="scientific">Actinoplanes sandaracinus</name>
    <dbReference type="NCBI Taxonomy" id="3045177"/>
    <lineage>
        <taxon>Bacteria</taxon>
        <taxon>Bacillati</taxon>
        <taxon>Actinomycetota</taxon>
        <taxon>Actinomycetes</taxon>
        <taxon>Micromonosporales</taxon>
        <taxon>Micromonosporaceae</taxon>
        <taxon>Actinoplanes</taxon>
    </lineage>
</organism>
<dbReference type="Pfam" id="PF13407">
    <property type="entry name" value="Peripla_BP_4"/>
    <property type="match status" value="1"/>
</dbReference>
<evidence type="ECO:0000313" key="5">
    <source>
        <dbReference type="EMBL" id="MDI6104221.1"/>
    </source>
</evidence>
<gene>
    <name evidence="5" type="ORF">QLQ12_37085</name>
</gene>
<dbReference type="InterPro" id="IPR050555">
    <property type="entry name" value="Bact_Solute-Bind_Prot2"/>
</dbReference>
<protein>
    <submittedName>
        <fullName evidence="5">Substrate-binding domain-containing protein</fullName>
    </submittedName>
</protein>
<evidence type="ECO:0000256" key="3">
    <source>
        <dbReference type="SAM" id="SignalP"/>
    </source>
</evidence>
<dbReference type="InterPro" id="IPR025997">
    <property type="entry name" value="SBP_2_dom"/>
</dbReference>
<comment type="similarity">
    <text evidence="2">Belongs to the bacterial solute-binding protein 2 family.</text>
</comment>
<dbReference type="RefSeq" id="WP_282765541.1">
    <property type="nucleotide sequence ID" value="NZ_JASCTH010000031.1"/>
</dbReference>
<comment type="caution">
    <text evidence="5">The sequence shown here is derived from an EMBL/GenBank/DDBJ whole genome shotgun (WGS) entry which is preliminary data.</text>
</comment>
<keyword evidence="3" id="KW-0732">Signal</keyword>
<comment type="subcellular location">
    <subcellularLocation>
        <location evidence="1">Cell envelope</location>
    </subcellularLocation>
</comment>
<name>A0ABT6WWU9_9ACTN</name>
<dbReference type="PANTHER" id="PTHR30036:SF7">
    <property type="entry name" value="ABC TRANSPORTER PERIPLASMIC-BINDING PROTEIN YPHF"/>
    <property type="match status" value="1"/>
</dbReference>
<evidence type="ECO:0000259" key="4">
    <source>
        <dbReference type="Pfam" id="PF13407"/>
    </source>
</evidence>
<evidence type="ECO:0000256" key="1">
    <source>
        <dbReference type="ARBA" id="ARBA00004196"/>
    </source>
</evidence>
<evidence type="ECO:0000256" key="2">
    <source>
        <dbReference type="ARBA" id="ARBA00007639"/>
    </source>
</evidence>
<keyword evidence="6" id="KW-1185">Reference proteome</keyword>
<dbReference type="PANTHER" id="PTHR30036">
    <property type="entry name" value="D-XYLOSE-BINDING PERIPLASMIC PROTEIN"/>
    <property type="match status" value="1"/>
</dbReference>
<proteinExistence type="inferred from homology"/>
<feature type="domain" description="Periplasmic binding protein" evidence="4">
    <location>
        <begin position="40"/>
        <end position="284"/>
    </location>
</feature>
<accession>A0ABT6WWU9</accession>
<feature type="chain" id="PRO_5045683307" evidence="3">
    <location>
        <begin position="20"/>
        <end position="321"/>
    </location>
</feature>
<dbReference type="EMBL" id="JASCTH010000031">
    <property type="protein sequence ID" value="MDI6104221.1"/>
    <property type="molecule type" value="Genomic_DNA"/>
</dbReference>
<reference evidence="5 6" key="1">
    <citation type="submission" date="2023-05" db="EMBL/GenBank/DDBJ databases">
        <title>Actinoplanes sp. NEAU-A12 genome sequencing.</title>
        <authorList>
            <person name="Wang Z.-S."/>
        </authorList>
    </citation>
    <scope>NUCLEOTIDE SEQUENCE [LARGE SCALE GENOMIC DNA]</scope>
    <source>
        <strain evidence="5 6">NEAU-A12</strain>
    </source>
</reference>
<dbReference type="Proteomes" id="UP001241758">
    <property type="component" value="Unassembled WGS sequence"/>
</dbReference>
<evidence type="ECO:0000313" key="6">
    <source>
        <dbReference type="Proteomes" id="UP001241758"/>
    </source>
</evidence>
<dbReference type="Gene3D" id="3.40.50.2300">
    <property type="match status" value="2"/>
</dbReference>
<sequence length="321" mass="32458">MAVLSVTMLVLTACTSQNAVNAEDENKTPAGGAGGYGYKIAVVTHGAAGDAFWSIVKNGVEKAGADMGDTIMYSSDGDPQKQAQLIDAAVNQKVDGLVVSMANPDALKSSVGKAVAAGIPVITINSGAGRSKEFGALTHIGQDEKVAGEAVGAELRKQGIKKAICVIHEAGNVGLEERCAAVAGTLGAPVENLQVDINNLQSSQSTIKSKLQSDTAVDGVVTLGGPVAGVAAAAIGEASSAARLATFDLNADVAKGVQDGKILFAVDQQPYLQGYVAVTMLTQYKANLNVLGGGQQVLTGPTLVTKDNAAQIARLAAAGTR</sequence>